<dbReference type="PANTHER" id="PTHR31836:SF24">
    <property type="entry name" value="RLPA-LIKE PROTEIN DOUBLE-PSI BETA-BARREL DOMAIN-CONTAINING PROTEIN"/>
    <property type="match status" value="1"/>
</dbReference>
<feature type="compositionally biased region" description="Polar residues" evidence="2">
    <location>
        <begin position="165"/>
        <end position="179"/>
    </location>
</feature>
<feature type="region of interest" description="Disordered" evidence="2">
    <location>
        <begin position="34"/>
        <end position="216"/>
    </location>
</feature>
<feature type="domain" description="Expansin-like EG45" evidence="4">
    <location>
        <begin position="260"/>
        <end position="372"/>
    </location>
</feature>
<dbReference type="OrthoDB" id="2555762at2759"/>
<dbReference type="Gene3D" id="2.60.40.760">
    <property type="entry name" value="Expansin, cellulose-binding-like domain"/>
    <property type="match status" value="1"/>
</dbReference>
<dbReference type="Proteomes" id="UP000246740">
    <property type="component" value="Unassembled WGS sequence"/>
</dbReference>
<dbReference type="PANTHER" id="PTHR31836">
    <property type="match status" value="1"/>
</dbReference>
<feature type="compositionally biased region" description="Gly residues" evidence="2">
    <location>
        <begin position="488"/>
        <end position="500"/>
    </location>
</feature>
<accession>A0A317XZK7</accession>
<keyword evidence="6" id="KW-1185">Reference proteome</keyword>
<name>A0A317XZK7_9BASI</name>
<dbReference type="AlphaFoldDB" id="A0A317XZK7"/>
<dbReference type="STRING" id="1882483.A0A317XZK7"/>
<dbReference type="InParanoid" id="A0A317XZK7"/>
<feature type="compositionally biased region" description="Gly residues" evidence="2">
    <location>
        <begin position="180"/>
        <end position="201"/>
    </location>
</feature>
<dbReference type="SUPFAM" id="SSF50685">
    <property type="entry name" value="Barwin-like endoglucanases"/>
    <property type="match status" value="1"/>
</dbReference>
<dbReference type="Gene3D" id="2.40.40.10">
    <property type="entry name" value="RlpA-like domain"/>
    <property type="match status" value="1"/>
</dbReference>
<protein>
    <recommendedName>
        <fullName evidence="4">Expansin-like EG45 domain-containing protein</fullName>
    </recommendedName>
</protein>
<evidence type="ECO:0000256" key="3">
    <source>
        <dbReference type="SAM" id="SignalP"/>
    </source>
</evidence>
<evidence type="ECO:0000256" key="1">
    <source>
        <dbReference type="ARBA" id="ARBA00022729"/>
    </source>
</evidence>
<gene>
    <name evidence="5" type="ORF">BCV70DRAFT_220329</name>
</gene>
<dbReference type="InterPro" id="IPR036749">
    <property type="entry name" value="Expansin_CBD_sf"/>
</dbReference>
<proteinExistence type="predicted"/>
<feature type="chain" id="PRO_5016440139" description="Expansin-like EG45 domain-containing protein" evidence="3">
    <location>
        <begin position="22"/>
        <end position="507"/>
    </location>
</feature>
<evidence type="ECO:0000313" key="5">
    <source>
        <dbReference type="EMBL" id="PWZ03380.1"/>
    </source>
</evidence>
<keyword evidence="1 3" id="KW-0732">Signal</keyword>
<dbReference type="CDD" id="cd22271">
    <property type="entry name" value="DPBB_EXP_N-like"/>
    <property type="match status" value="1"/>
</dbReference>
<feature type="compositionally biased region" description="Gly residues" evidence="2">
    <location>
        <begin position="132"/>
        <end position="148"/>
    </location>
</feature>
<evidence type="ECO:0000313" key="6">
    <source>
        <dbReference type="Proteomes" id="UP000246740"/>
    </source>
</evidence>
<dbReference type="InterPro" id="IPR051477">
    <property type="entry name" value="Expansin_CellWall"/>
</dbReference>
<sequence length="507" mass="52734">MRVSSSLALIGLFLFASTVSGHFTRVKRSHSAVLHQRSGAHVPYPSHQKRDSQSPSSGYEPAFNNDSDSSLLPVKKHKGKKNKKCSKKRKSTSSSGHERDGSNAESTGTGSLSFYGSTRPDPVTAPAPGSGLTNGSGKGPATVSGGGNSSSPPNQGDSIGDKNNHSNVGGENSGSMNNRGTGGADGDEYGAGSGSGSGATGDDGTVVRPGSKSGNVVHAKGLLGSTMLASGGSINYNFFDPSLVYHGPGTTFGSDGAWQGGACMYDDLPHADMPSVAMDQSFWQDGLACGACVEIASTSADKFSNDVQWKVEQPQAGELPSGKTTVAFVSDQCPGVNQCWSGLDMHPDAWNSVTNNANGSKLPINWRFVSCKSLFQKTGSGGKSLQVHWRTGASAGFCQVQIRGSWEPVVRVEARVGSGDWITGKHIDNSFWQFSSSKGDIKDESIFAFRITDWQGQTITTEVGAGINTDIMIDANFESIKSHSQFGGGSSGDYSGGSGSGSNSNSH</sequence>
<reference evidence="5 6" key="1">
    <citation type="journal article" date="2018" name="Mol. Biol. Evol.">
        <title>Broad Genomic Sampling Reveals a Smut Pathogenic Ancestry of the Fungal Clade Ustilaginomycotina.</title>
        <authorList>
            <person name="Kijpornyongpan T."/>
            <person name="Mondo S.J."/>
            <person name="Barry K."/>
            <person name="Sandor L."/>
            <person name="Lee J."/>
            <person name="Lipzen A."/>
            <person name="Pangilinan J."/>
            <person name="LaButti K."/>
            <person name="Hainaut M."/>
            <person name="Henrissat B."/>
            <person name="Grigoriev I.V."/>
            <person name="Spatafora J.W."/>
            <person name="Aime M.C."/>
        </authorList>
    </citation>
    <scope>NUCLEOTIDE SEQUENCE [LARGE SCALE GENOMIC DNA]</scope>
    <source>
        <strain evidence="5 6">MCA 3645</strain>
    </source>
</reference>
<evidence type="ECO:0000256" key="2">
    <source>
        <dbReference type="SAM" id="MobiDB-lite"/>
    </source>
</evidence>
<organism evidence="5 6">
    <name type="scientific">Testicularia cyperi</name>
    <dbReference type="NCBI Taxonomy" id="1882483"/>
    <lineage>
        <taxon>Eukaryota</taxon>
        <taxon>Fungi</taxon>
        <taxon>Dikarya</taxon>
        <taxon>Basidiomycota</taxon>
        <taxon>Ustilaginomycotina</taxon>
        <taxon>Ustilaginomycetes</taxon>
        <taxon>Ustilaginales</taxon>
        <taxon>Anthracoideaceae</taxon>
        <taxon>Testicularia</taxon>
    </lineage>
</organism>
<feature type="region of interest" description="Disordered" evidence="2">
    <location>
        <begin position="488"/>
        <end position="507"/>
    </location>
</feature>
<dbReference type="EMBL" id="KZ819188">
    <property type="protein sequence ID" value="PWZ03380.1"/>
    <property type="molecule type" value="Genomic_DNA"/>
</dbReference>
<dbReference type="InterPro" id="IPR036908">
    <property type="entry name" value="RlpA-like_sf"/>
</dbReference>
<dbReference type="PROSITE" id="PS50842">
    <property type="entry name" value="EXPANSIN_EG45"/>
    <property type="match status" value="1"/>
</dbReference>
<feature type="compositionally biased region" description="Basic residues" evidence="2">
    <location>
        <begin position="74"/>
        <end position="91"/>
    </location>
</feature>
<dbReference type="InterPro" id="IPR007112">
    <property type="entry name" value="Expansin/allergen_DPBB_dom"/>
</dbReference>
<feature type="signal peptide" evidence="3">
    <location>
        <begin position="1"/>
        <end position="21"/>
    </location>
</feature>
<feature type="compositionally biased region" description="Polar residues" evidence="2">
    <location>
        <begin position="103"/>
        <end position="116"/>
    </location>
</feature>
<evidence type="ECO:0000259" key="4">
    <source>
        <dbReference type="PROSITE" id="PS50842"/>
    </source>
</evidence>